<name>A0A0F9U8X3_9ZZZZ</name>
<proteinExistence type="predicted"/>
<protein>
    <submittedName>
        <fullName evidence="1">Uncharacterized protein</fullName>
    </submittedName>
</protein>
<evidence type="ECO:0000313" key="1">
    <source>
        <dbReference type="EMBL" id="KKN57706.1"/>
    </source>
</evidence>
<dbReference type="EMBL" id="LAZR01000793">
    <property type="protein sequence ID" value="KKN57706.1"/>
    <property type="molecule type" value="Genomic_DNA"/>
</dbReference>
<comment type="caution">
    <text evidence="1">The sequence shown here is derived from an EMBL/GenBank/DDBJ whole genome shotgun (WGS) entry which is preliminary data.</text>
</comment>
<dbReference type="AlphaFoldDB" id="A0A0F9U8X3"/>
<reference evidence="1" key="1">
    <citation type="journal article" date="2015" name="Nature">
        <title>Complex archaea that bridge the gap between prokaryotes and eukaryotes.</title>
        <authorList>
            <person name="Spang A."/>
            <person name="Saw J.H."/>
            <person name="Jorgensen S.L."/>
            <person name="Zaremba-Niedzwiedzka K."/>
            <person name="Martijn J."/>
            <person name="Lind A.E."/>
            <person name="van Eijk R."/>
            <person name="Schleper C."/>
            <person name="Guy L."/>
            <person name="Ettema T.J."/>
        </authorList>
    </citation>
    <scope>NUCLEOTIDE SEQUENCE</scope>
</reference>
<organism evidence="1">
    <name type="scientific">marine sediment metagenome</name>
    <dbReference type="NCBI Taxonomy" id="412755"/>
    <lineage>
        <taxon>unclassified sequences</taxon>
        <taxon>metagenomes</taxon>
        <taxon>ecological metagenomes</taxon>
    </lineage>
</organism>
<accession>A0A0F9U8X3</accession>
<sequence>MLIKKLRSCYKDNNIIFMKFQEYLERTKHIFFKKGDRLLFLEEIDFLFWWIVRAEKVACPLFCPQSNVLE</sequence>
<gene>
    <name evidence="1" type="ORF">LCGC14_0559540</name>
</gene>